<dbReference type="OrthoDB" id="1132132at2"/>
<dbReference type="AlphaFoldDB" id="T2KP07"/>
<evidence type="ECO:0000313" key="1">
    <source>
        <dbReference type="EMBL" id="CDF80597.1"/>
    </source>
</evidence>
<name>T2KP07_FORAG</name>
<sequence>MTEIYTTYTVQGLVKGFLWEFKYDLNGRLRSFKIIDGDLTGNQMKWLFNNSNFPASETLMKTIWINNKELKTLMKVTIGEPDLTFDTFWDAYGHKLKKIDTQKFWSKMSKKDKIDAIAYIKTYDNYLARKGVAKTNPHRYLSKRYWEDNHASIH</sequence>
<accession>T2KP07</accession>
<keyword evidence="2" id="KW-1185">Reference proteome</keyword>
<dbReference type="RefSeq" id="WP_038531844.1">
    <property type="nucleotide sequence ID" value="NZ_HG315671.1"/>
</dbReference>
<proteinExistence type="predicted"/>
<gene>
    <name evidence="1" type="ORF">BN863_28850</name>
</gene>
<dbReference type="PATRIC" id="fig|1347342.6.peg.2904"/>
<protein>
    <submittedName>
        <fullName evidence="1">Uncharacterized protein</fullName>
    </submittedName>
</protein>
<organism evidence="1 2">
    <name type="scientific">Formosa agariphila (strain DSM 15362 / KCTC 12365 / LMG 23005 / KMM 3901 / M-2Alg 35-1)</name>
    <dbReference type="NCBI Taxonomy" id="1347342"/>
    <lineage>
        <taxon>Bacteria</taxon>
        <taxon>Pseudomonadati</taxon>
        <taxon>Bacteroidota</taxon>
        <taxon>Flavobacteriia</taxon>
        <taxon>Flavobacteriales</taxon>
        <taxon>Flavobacteriaceae</taxon>
        <taxon>Formosa</taxon>
    </lineage>
</organism>
<dbReference type="Proteomes" id="UP000016160">
    <property type="component" value="Chromosome"/>
</dbReference>
<dbReference type="STRING" id="1347342.BN863_28850"/>
<reference evidence="1 2" key="1">
    <citation type="journal article" date="2013" name="Appl. Environ. Microbiol.">
        <title>The genome of the alga-associated marine flavobacterium Formosa agariphila KMM 3901T reveals a broad potential for degradation of algal polysaccharides.</title>
        <authorList>
            <person name="Mann A.J."/>
            <person name="Hahnke R.L."/>
            <person name="Huang S."/>
            <person name="Werner J."/>
            <person name="Xing P."/>
            <person name="Barbeyron T."/>
            <person name="Huettel B."/>
            <person name="Stueber K."/>
            <person name="Reinhardt R."/>
            <person name="Harder J."/>
            <person name="Gloeckner F.O."/>
            <person name="Amann R.I."/>
            <person name="Teeling H."/>
        </authorList>
    </citation>
    <scope>NUCLEOTIDE SEQUENCE [LARGE SCALE GENOMIC DNA]</scope>
    <source>
        <strain evidence="2">DSM 15362 / KCTC 12365 / LMG 23005 / KMM 3901</strain>
    </source>
</reference>
<dbReference type="HOGENOM" id="CLU_143403_0_0_10"/>
<dbReference type="EMBL" id="HG315671">
    <property type="protein sequence ID" value="CDF80597.1"/>
    <property type="molecule type" value="Genomic_DNA"/>
</dbReference>
<evidence type="ECO:0000313" key="2">
    <source>
        <dbReference type="Proteomes" id="UP000016160"/>
    </source>
</evidence>